<sequence>MEKKSKKLVLRSARSILNQTFSKKEFNMDLTEIFCAIDDYCTQQKINWNVKILSPVVRKRNRKFQLSLSEVATIVVYFHLSHYREFKNYYLIEIKKNLKSEFPKAVSYNRFVELMPNALCVIASFLSNTRMGKCSGISFIDSTILKVCDNRRIHSHKVFKNIAQRGKSSTGWFYGFKLHLIINDRGEILSFMKPPGNVDDRNSKVIFPLVKNIYDKLFGDRGYISQSLFESLYEKGIQLITKLKKNMKNKLMPLVDKILLRKRAIIESVNDELKNICQIQHTRHRSFCNWAVNLLSGLVAYSFFPKKPSLNLRSKDNLQLLISP</sequence>
<dbReference type="Proteomes" id="UP000012099">
    <property type="component" value="Unassembled WGS sequence"/>
</dbReference>
<evidence type="ECO:0000259" key="1">
    <source>
        <dbReference type="Pfam" id="PF13612"/>
    </source>
</evidence>
<dbReference type="EMBL" id="AHMH02000077">
    <property type="protein sequence ID" value="EMN00762.1"/>
    <property type="molecule type" value="Genomic_DNA"/>
</dbReference>
<feature type="domain" description="Transposase DDE" evidence="1">
    <location>
        <begin position="132"/>
        <end position="286"/>
    </location>
</feature>
<proteinExistence type="predicted"/>
<organism evidence="2 3">
    <name type="scientific">Leptospira noguchii str. 2007001578</name>
    <dbReference type="NCBI Taxonomy" id="1049974"/>
    <lineage>
        <taxon>Bacteria</taxon>
        <taxon>Pseudomonadati</taxon>
        <taxon>Spirochaetota</taxon>
        <taxon>Spirochaetia</taxon>
        <taxon>Leptospirales</taxon>
        <taxon>Leptospiraceae</taxon>
        <taxon>Leptospira</taxon>
    </lineage>
</organism>
<reference evidence="2 3" key="1">
    <citation type="submission" date="2013-01" db="EMBL/GenBank/DDBJ databases">
        <authorList>
            <person name="Harkins D.M."/>
            <person name="Durkin A.S."/>
            <person name="Brinkac L.M."/>
            <person name="Haft D.H."/>
            <person name="Selengut J.D."/>
            <person name="Sanka R."/>
            <person name="DePew J."/>
            <person name="Purushe J."/>
            <person name="Whelen A.C."/>
            <person name="Vinetz J.M."/>
            <person name="Sutton G.G."/>
            <person name="Nierman W.C."/>
            <person name="Fouts D.E."/>
        </authorList>
    </citation>
    <scope>NUCLEOTIDE SEQUENCE [LARGE SCALE GENOMIC DNA]</scope>
    <source>
        <strain evidence="2 3">2007001578</strain>
    </source>
</reference>
<accession>A0ABN0J1Q1</accession>
<name>A0ABN0J1Q1_9LEPT</name>
<comment type="caution">
    <text evidence="2">The sequence shown here is derived from an EMBL/GenBank/DDBJ whole genome shotgun (WGS) entry which is preliminary data.</text>
</comment>
<evidence type="ECO:0000313" key="2">
    <source>
        <dbReference type="EMBL" id="EMN00762.1"/>
    </source>
</evidence>
<evidence type="ECO:0000313" key="3">
    <source>
        <dbReference type="Proteomes" id="UP000012099"/>
    </source>
</evidence>
<dbReference type="InterPro" id="IPR025668">
    <property type="entry name" value="Tnp_DDE_dom"/>
</dbReference>
<dbReference type="NCBIfam" id="NF033520">
    <property type="entry name" value="transpos_IS982"/>
    <property type="match status" value="1"/>
</dbReference>
<dbReference type="Pfam" id="PF13612">
    <property type="entry name" value="DDE_Tnp_1_3"/>
    <property type="match status" value="1"/>
</dbReference>
<keyword evidence="3" id="KW-1185">Reference proteome</keyword>
<protein>
    <submittedName>
        <fullName evidence="2">Transposase, IS4 family</fullName>
    </submittedName>
</protein>
<gene>
    <name evidence="2" type="ORF">LEP1GSC035_0051</name>
</gene>